<feature type="compositionally biased region" description="Polar residues" evidence="1">
    <location>
        <begin position="323"/>
        <end position="333"/>
    </location>
</feature>
<gene>
    <name evidence="2" type="ORF">GWK47_042343</name>
</gene>
<dbReference type="EMBL" id="JACEEZ010008007">
    <property type="protein sequence ID" value="KAG0723622.1"/>
    <property type="molecule type" value="Genomic_DNA"/>
</dbReference>
<protein>
    <submittedName>
        <fullName evidence="2">Uncharacterized protein</fullName>
    </submittedName>
</protein>
<name>A0A8J4YAJ0_CHIOP</name>
<dbReference type="Proteomes" id="UP000770661">
    <property type="component" value="Unassembled WGS sequence"/>
</dbReference>
<accession>A0A8J4YAJ0</accession>
<sequence>MSHRSCLPFPADLRLLVQLTLKLLYILLSFLYNPRRLYEERPISRLPNPFREDEVALGGEGPLRDPLDLPPPAADRDAPMPGLTTSLETVRRAIEALRHDVAGAPGPAPDPGGTSSPGSGPGAAPEARTSATNLPRRLNDFLRRTRNLAARQQQQQERGGGEGGGARSGGSVPRSGSPWPRVVIPRITLSDPSGSESQVEEEQGVSTPPGPSSLQRRDRAEFSTRSVSGVPLRLLGRQYAVDRHSPDSEDSSGPLDGAGDGPGQPPEPFFPWREHLGPFDMGLSQGPGADVLFRHNAQRQAPDRAAEREAESFFSRPYFSPHLSSTRGMSTSEWVAGGRGMSTSEWAGGGGHV</sequence>
<feature type="compositionally biased region" description="Low complexity" evidence="1">
    <location>
        <begin position="169"/>
        <end position="183"/>
    </location>
</feature>
<dbReference type="AlphaFoldDB" id="A0A8J4YAJ0"/>
<feature type="region of interest" description="Disordered" evidence="1">
    <location>
        <begin position="101"/>
        <end position="136"/>
    </location>
</feature>
<feature type="region of interest" description="Disordered" evidence="1">
    <location>
        <begin position="323"/>
        <end position="353"/>
    </location>
</feature>
<feature type="region of interest" description="Disordered" evidence="1">
    <location>
        <begin position="149"/>
        <end position="289"/>
    </location>
</feature>
<keyword evidence="3" id="KW-1185">Reference proteome</keyword>
<organism evidence="2 3">
    <name type="scientific">Chionoecetes opilio</name>
    <name type="common">Atlantic snow crab</name>
    <name type="synonym">Cancer opilio</name>
    <dbReference type="NCBI Taxonomy" id="41210"/>
    <lineage>
        <taxon>Eukaryota</taxon>
        <taxon>Metazoa</taxon>
        <taxon>Ecdysozoa</taxon>
        <taxon>Arthropoda</taxon>
        <taxon>Crustacea</taxon>
        <taxon>Multicrustacea</taxon>
        <taxon>Malacostraca</taxon>
        <taxon>Eumalacostraca</taxon>
        <taxon>Eucarida</taxon>
        <taxon>Decapoda</taxon>
        <taxon>Pleocyemata</taxon>
        <taxon>Brachyura</taxon>
        <taxon>Eubrachyura</taxon>
        <taxon>Majoidea</taxon>
        <taxon>Majidae</taxon>
        <taxon>Chionoecetes</taxon>
    </lineage>
</organism>
<dbReference type="OrthoDB" id="6364067at2759"/>
<reference evidence="2" key="1">
    <citation type="submission" date="2020-07" db="EMBL/GenBank/DDBJ databases">
        <title>The High-quality genome of the commercially important snow crab, Chionoecetes opilio.</title>
        <authorList>
            <person name="Jeong J.-H."/>
            <person name="Ryu S."/>
        </authorList>
    </citation>
    <scope>NUCLEOTIDE SEQUENCE</scope>
    <source>
        <strain evidence="2">MADBK_172401_WGS</strain>
        <tissue evidence="2">Digestive gland</tissue>
    </source>
</reference>
<evidence type="ECO:0000256" key="1">
    <source>
        <dbReference type="SAM" id="MobiDB-lite"/>
    </source>
</evidence>
<evidence type="ECO:0000313" key="3">
    <source>
        <dbReference type="Proteomes" id="UP000770661"/>
    </source>
</evidence>
<feature type="compositionally biased region" description="Low complexity" evidence="1">
    <location>
        <begin position="111"/>
        <end position="125"/>
    </location>
</feature>
<feature type="region of interest" description="Disordered" evidence="1">
    <location>
        <begin position="54"/>
        <end position="83"/>
    </location>
</feature>
<evidence type="ECO:0000313" key="2">
    <source>
        <dbReference type="EMBL" id="KAG0723622.1"/>
    </source>
</evidence>
<proteinExistence type="predicted"/>
<comment type="caution">
    <text evidence="2">The sequence shown here is derived from an EMBL/GenBank/DDBJ whole genome shotgun (WGS) entry which is preliminary data.</text>
</comment>